<dbReference type="AlphaFoldDB" id="A0A3Q2UHQ0"/>
<dbReference type="InterPro" id="IPR000626">
    <property type="entry name" value="Ubiquitin-like_dom"/>
</dbReference>
<dbReference type="GO" id="GO:0043161">
    <property type="term" value="P:proteasome-mediated ubiquitin-dependent protein catabolic process"/>
    <property type="evidence" value="ECO:0007669"/>
    <property type="project" value="TreeGrafter"/>
</dbReference>
<feature type="compositionally biased region" description="Polar residues" evidence="11">
    <location>
        <begin position="46"/>
        <end position="62"/>
    </location>
</feature>
<keyword evidence="3 10" id="KW-0175">Coiled coil</keyword>
<feature type="domain" description="Ubiquitin-like" evidence="13">
    <location>
        <begin position="425"/>
        <end position="504"/>
    </location>
</feature>
<name>A0A3Q2UHQ0_FUNHE</name>
<evidence type="ECO:0000259" key="13">
    <source>
        <dbReference type="PROSITE" id="PS50053"/>
    </source>
</evidence>
<dbReference type="Proteomes" id="UP000265000">
    <property type="component" value="Unplaced"/>
</dbReference>
<comment type="subunit">
    <text evidence="6">Interacts with GNA12, GNA13, RND1, RND2 and RND3.</text>
</comment>
<dbReference type="InterPro" id="IPR001012">
    <property type="entry name" value="UBX_dom"/>
</dbReference>
<dbReference type="GeneTree" id="ENSGT00520000055567"/>
<comment type="subcellular location">
    <subcellularLocation>
        <location evidence="1">Cytoplasm</location>
        <location evidence="1">Cytoskeleton</location>
    </subcellularLocation>
</comment>
<evidence type="ECO:0000259" key="14">
    <source>
        <dbReference type="PROSITE" id="PS51399"/>
    </source>
</evidence>
<dbReference type="Gene3D" id="3.10.20.90">
    <property type="entry name" value="Phosphatidylinositol 3-kinase Catalytic Subunit, Chain A, domain 1"/>
    <property type="match status" value="1"/>
</dbReference>
<dbReference type="InterPro" id="IPR012989">
    <property type="entry name" value="SEP_domain"/>
</dbReference>
<feature type="compositionally biased region" description="Low complexity" evidence="11">
    <location>
        <begin position="63"/>
        <end position="75"/>
    </location>
</feature>
<dbReference type="GO" id="GO:0005856">
    <property type="term" value="C:cytoskeleton"/>
    <property type="evidence" value="ECO:0007669"/>
    <property type="project" value="UniProtKB-SubCell"/>
</dbReference>
<feature type="domain" description="UBX" evidence="12">
    <location>
        <begin position="420"/>
        <end position="497"/>
    </location>
</feature>
<evidence type="ECO:0000256" key="5">
    <source>
        <dbReference type="ARBA" id="ARBA00059434"/>
    </source>
</evidence>
<feature type="region of interest" description="Disordered" evidence="11">
    <location>
        <begin position="1"/>
        <end position="31"/>
    </location>
</feature>
<protein>
    <recommendedName>
        <fullName evidence="7">UBX domain-containing protein 11</fullName>
    </recommendedName>
    <alternativeName>
        <fullName evidence="9">Socius</fullName>
    </alternativeName>
    <alternativeName>
        <fullName evidence="8">UBX domain-containing protein 5</fullName>
    </alternativeName>
</protein>
<evidence type="ECO:0000259" key="12">
    <source>
        <dbReference type="PROSITE" id="PS50033"/>
    </source>
</evidence>
<dbReference type="PANTHER" id="PTHR23333:SF4">
    <property type="entry name" value="UBX DOMAIN-CONTAINING PROTEIN 11"/>
    <property type="match status" value="1"/>
</dbReference>
<evidence type="ECO:0000313" key="15">
    <source>
        <dbReference type="Ensembl" id="ENSFHEP00000029975.1"/>
    </source>
</evidence>
<dbReference type="InterPro" id="IPR029071">
    <property type="entry name" value="Ubiquitin-like_domsf"/>
</dbReference>
<feature type="coiled-coil region" evidence="10">
    <location>
        <begin position="98"/>
        <end position="125"/>
    </location>
</feature>
<feature type="domain" description="SEP" evidence="14">
    <location>
        <begin position="259"/>
        <end position="323"/>
    </location>
</feature>
<dbReference type="FunFam" id="3.30.420.210:FF:000003">
    <property type="entry name" value="UBX domain protein 11"/>
    <property type="match status" value="1"/>
</dbReference>
<keyword evidence="4" id="KW-0206">Cytoskeleton</keyword>
<evidence type="ECO:0000313" key="16">
    <source>
        <dbReference type="Proteomes" id="UP000265000"/>
    </source>
</evidence>
<accession>A0A3Q2UHQ0</accession>
<evidence type="ECO:0000256" key="8">
    <source>
        <dbReference type="ARBA" id="ARBA00075811"/>
    </source>
</evidence>
<evidence type="ECO:0000256" key="11">
    <source>
        <dbReference type="SAM" id="MobiDB-lite"/>
    </source>
</evidence>
<dbReference type="Pfam" id="PF08059">
    <property type="entry name" value="SEP"/>
    <property type="match status" value="1"/>
</dbReference>
<dbReference type="PANTHER" id="PTHR23333">
    <property type="entry name" value="UBX DOMAIN CONTAINING PROTEIN"/>
    <property type="match status" value="1"/>
</dbReference>
<dbReference type="PROSITE" id="PS50033">
    <property type="entry name" value="UBX"/>
    <property type="match status" value="1"/>
</dbReference>
<reference evidence="15" key="2">
    <citation type="submission" date="2025-09" db="UniProtKB">
        <authorList>
            <consortium name="Ensembl"/>
        </authorList>
    </citation>
    <scope>IDENTIFICATION</scope>
</reference>
<dbReference type="PROSITE" id="PS51399">
    <property type="entry name" value="SEP"/>
    <property type="match status" value="1"/>
</dbReference>
<reference evidence="15" key="1">
    <citation type="submission" date="2025-08" db="UniProtKB">
        <authorList>
            <consortium name="Ensembl"/>
        </authorList>
    </citation>
    <scope>IDENTIFICATION</scope>
</reference>
<evidence type="ECO:0000256" key="9">
    <source>
        <dbReference type="ARBA" id="ARBA00081109"/>
    </source>
</evidence>
<dbReference type="Ensembl" id="ENSFHET00000021047.1">
    <property type="protein sequence ID" value="ENSFHEP00000029975.1"/>
    <property type="gene ID" value="ENSFHEG00000014977.1"/>
</dbReference>
<organism evidence="15 16">
    <name type="scientific">Fundulus heteroclitus</name>
    <name type="common">Killifish</name>
    <name type="synonym">Mummichog</name>
    <dbReference type="NCBI Taxonomy" id="8078"/>
    <lineage>
        <taxon>Eukaryota</taxon>
        <taxon>Metazoa</taxon>
        <taxon>Chordata</taxon>
        <taxon>Craniata</taxon>
        <taxon>Vertebrata</taxon>
        <taxon>Euteleostomi</taxon>
        <taxon>Actinopterygii</taxon>
        <taxon>Neopterygii</taxon>
        <taxon>Teleostei</taxon>
        <taxon>Neoteleostei</taxon>
        <taxon>Acanthomorphata</taxon>
        <taxon>Ovalentaria</taxon>
        <taxon>Atherinomorphae</taxon>
        <taxon>Cyprinodontiformes</taxon>
        <taxon>Fundulidae</taxon>
        <taxon>Fundulus</taxon>
    </lineage>
</organism>
<proteinExistence type="predicted"/>
<feature type="compositionally biased region" description="Polar residues" evidence="11">
    <location>
        <begin position="14"/>
        <end position="25"/>
    </location>
</feature>
<keyword evidence="16" id="KW-1185">Reference proteome</keyword>
<comment type="function">
    <text evidence="5">May be involved in the reorganization of actin cytoskeleton mediated by RND1, RND2 and RND3. Promotes RHOA activation mediated by GNA12 and GNA13.</text>
</comment>
<evidence type="ECO:0000256" key="4">
    <source>
        <dbReference type="ARBA" id="ARBA00023212"/>
    </source>
</evidence>
<evidence type="ECO:0000256" key="10">
    <source>
        <dbReference type="SAM" id="Coils"/>
    </source>
</evidence>
<keyword evidence="2" id="KW-0963">Cytoplasm</keyword>
<dbReference type="Gene3D" id="3.30.420.210">
    <property type="entry name" value="SEP domain"/>
    <property type="match status" value="1"/>
</dbReference>
<dbReference type="STRING" id="8078.ENSFHEP00000029975"/>
<dbReference type="PROSITE" id="PS50053">
    <property type="entry name" value="UBIQUITIN_2"/>
    <property type="match status" value="1"/>
</dbReference>
<sequence length="505" mass="56036">MSSPSPRERKTRRSPLQGSLMNEQGVNRKVPFKRNLLQEIRATLSPDDSLNPSPQSQTATNIASTSKSGAASKQGAAPTDFELMAAMMQRITMLEYTVRSQVQEMDQKDRQISGLEEQLRSQEESGICEQKARICPAWRVFFFLEVSDSETAACLCVDSESAPRPSSRDDLKKRCLLLQNKVQEMENFLSDYGLMWVGDGETSDSAESRQTTSSGLAADRGFQMNFDLVLKRIRELNVLAGEGESFVQATGTGAKLAKKDPIQLKLYGNGIVMFDGPFRSYQERSTQQCMQDLMDGYFPSELEQRFPDGMPFEVHDRRDEEFLVRLPWDTYPGDGQAVCGQESTDSLGLVAGRKLTTDRFLSKLPKMVVKAGNVIHIRGSLRRTLQGSSDAKSSSSEVLIDTPALQTAMARTQTTTPGKPAQGVLTLKLKSEDGNHTYVMKMSLSETVGQLRGYLDKHRGPGQPAYDIIGAYPRRSFSDDGRTLQSCGLSANAALLLRRRPPRNQ</sequence>
<evidence type="ECO:0000256" key="7">
    <source>
        <dbReference type="ARBA" id="ARBA00073759"/>
    </source>
</evidence>
<dbReference type="SUPFAM" id="SSF54236">
    <property type="entry name" value="Ubiquitin-like"/>
    <property type="match status" value="1"/>
</dbReference>
<evidence type="ECO:0000256" key="3">
    <source>
        <dbReference type="ARBA" id="ARBA00023054"/>
    </source>
</evidence>
<dbReference type="InterPro" id="IPR036241">
    <property type="entry name" value="NSFL1C_SEP_dom_sf"/>
</dbReference>
<evidence type="ECO:0000256" key="2">
    <source>
        <dbReference type="ARBA" id="ARBA00022490"/>
    </source>
</evidence>
<dbReference type="CDD" id="cd17077">
    <property type="entry name" value="UBX_UBXN11"/>
    <property type="match status" value="1"/>
</dbReference>
<dbReference type="Pfam" id="PF00789">
    <property type="entry name" value="UBX"/>
    <property type="match status" value="1"/>
</dbReference>
<dbReference type="GO" id="GO:0043130">
    <property type="term" value="F:ubiquitin binding"/>
    <property type="evidence" value="ECO:0007669"/>
    <property type="project" value="TreeGrafter"/>
</dbReference>
<evidence type="ECO:0000256" key="6">
    <source>
        <dbReference type="ARBA" id="ARBA00062345"/>
    </source>
</evidence>
<dbReference type="SUPFAM" id="SSF102848">
    <property type="entry name" value="NSFL1 (p97 ATPase) cofactor p47, SEP domain"/>
    <property type="match status" value="1"/>
</dbReference>
<evidence type="ECO:0000256" key="1">
    <source>
        <dbReference type="ARBA" id="ARBA00004245"/>
    </source>
</evidence>
<feature type="region of interest" description="Disordered" evidence="11">
    <location>
        <begin position="44"/>
        <end position="75"/>
    </location>
</feature>